<dbReference type="Pfam" id="PF09527">
    <property type="entry name" value="ATPase_gene1"/>
    <property type="match status" value="1"/>
</dbReference>
<evidence type="ECO:0000256" key="2">
    <source>
        <dbReference type="SAM" id="Phobius"/>
    </source>
</evidence>
<dbReference type="RefSeq" id="WP_348261677.1">
    <property type="nucleotide sequence ID" value="NZ_CP121196.1"/>
</dbReference>
<keyword evidence="2" id="KW-0812">Transmembrane</keyword>
<dbReference type="EMBL" id="CP121196">
    <property type="protein sequence ID" value="XBH16448.1"/>
    <property type="molecule type" value="Genomic_DNA"/>
</dbReference>
<evidence type="ECO:0000313" key="3">
    <source>
        <dbReference type="EMBL" id="XBH16448.1"/>
    </source>
</evidence>
<feature type="transmembrane region" description="Helical" evidence="2">
    <location>
        <begin position="58"/>
        <end position="80"/>
    </location>
</feature>
<keyword evidence="2" id="KW-0472">Membrane</keyword>
<gene>
    <name evidence="3" type="ORF">P8935_17975</name>
</gene>
<sequence>MPFHRPLKNSDSRSSMSSGVDAIVQAEKLLQIALMLPCAAVVGWLIGSWADKHFHQTWIAIAGIVFGAVSGLVYVIRMALTAERGTRNETSAQNGSSDGLDDSQK</sequence>
<organism evidence="3">
    <name type="scientific">Telmatobacter sp. DSM 110680</name>
    <dbReference type="NCBI Taxonomy" id="3036704"/>
    <lineage>
        <taxon>Bacteria</taxon>
        <taxon>Pseudomonadati</taxon>
        <taxon>Acidobacteriota</taxon>
        <taxon>Terriglobia</taxon>
        <taxon>Terriglobales</taxon>
        <taxon>Acidobacteriaceae</taxon>
        <taxon>Telmatobacter</taxon>
    </lineage>
</organism>
<protein>
    <submittedName>
        <fullName evidence="3">AtpZ/AtpI family protein</fullName>
    </submittedName>
</protein>
<feature type="transmembrane region" description="Helical" evidence="2">
    <location>
        <begin position="29"/>
        <end position="46"/>
    </location>
</feature>
<name>A0AAU7DFH6_9BACT</name>
<evidence type="ECO:0000256" key="1">
    <source>
        <dbReference type="SAM" id="MobiDB-lite"/>
    </source>
</evidence>
<dbReference type="AlphaFoldDB" id="A0AAU7DFH6"/>
<feature type="region of interest" description="Disordered" evidence="1">
    <location>
        <begin position="86"/>
        <end position="105"/>
    </location>
</feature>
<accession>A0AAU7DFH6</accession>
<proteinExistence type="predicted"/>
<keyword evidence="2" id="KW-1133">Transmembrane helix</keyword>
<reference evidence="3" key="1">
    <citation type="submission" date="2023-03" db="EMBL/GenBank/DDBJ databases">
        <title>Edaphobacter sp.</title>
        <authorList>
            <person name="Huber K.J."/>
            <person name="Papendorf J."/>
            <person name="Pilke C."/>
            <person name="Bunk B."/>
            <person name="Sproeer C."/>
            <person name="Pester M."/>
        </authorList>
    </citation>
    <scope>NUCLEOTIDE SEQUENCE</scope>
    <source>
        <strain evidence="3">DSM 110680</strain>
    </source>
</reference>
<feature type="compositionally biased region" description="Polar residues" evidence="1">
    <location>
        <begin position="88"/>
        <end position="97"/>
    </location>
</feature>
<dbReference type="InterPro" id="IPR032820">
    <property type="entry name" value="ATPase_put"/>
</dbReference>